<feature type="compositionally biased region" description="Polar residues" evidence="1">
    <location>
        <begin position="34"/>
        <end position="45"/>
    </location>
</feature>
<dbReference type="AlphaFoldDB" id="A0A8S9UVX3"/>
<feature type="region of interest" description="Disordered" evidence="1">
    <location>
        <begin position="12"/>
        <end position="45"/>
    </location>
</feature>
<gene>
    <name evidence="2" type="ORF">GN958_ATG08464</name>
</gene>
<name>A0A8S9UVX3_PHYIN</name>
<dbReference type="Proteomes" id="UP000704712">
    <property type="component" value="Unassembled WGS sequence"/>
</dbReference>
<organism evidence="2 3">
    <name type="scientific">Phytophthora infestans</name>
    <name type="common">Potato late blight agent</name>
    <name type="synonym">Botrytis infestans</name>
    <dbReference type="NCBI Taxonomy" id="4787"/>
    <lineage>
        <taxon>Eukaryota</taxon>
        <taxon>Sar</taxon>
        <taxon>Stramenopiles</taxon>
        <taxon>Oomycota</taxon>
        <taxon>Peronosporomycetes</taxon>
        <taxon>Peronosporales</taxon>
        <taxon>Peronosporaceae</taxon>
        <taxon>Phytophthora</taxon>
    </lineage>
</organism>
<feature type="compositionally biased region" description="Basic and acidic residues" evidence="1">
    <location>
        <begin position="66"/>
        <end position="78"/>
    </location>
</feature>
<protein>
    <submittedName>
        <fullName evidence="2">Uncharacterized protein</fullName>
    </submittedName>
</protein>
<proteinExistence type="predicted"/>
<comment type="caution">
    <text evidence="2">The sequence shown here is derived from an EMBL/GenBank/DDBJ whole genome shotgun (WGS) entry which is preliminary data.</text>
</comment>
<reference evidence="2" key="1">
    <citation type="submission" date="2020-03" db="EMBL/GenBank/DDBJ databases">
        <title>Hybrid Assembly of Korean Phytophthora infestans isolates.</title>
        <authorList>
            <person name="Prokchorchik M."/>
            <person name="Lee Y."/>
            <person name="Seo J."/>
            <person name="Cho J.-H."/>
            <person name="Park Y.-E."/>
            <person name="Jang D.-C."/>
            <person name="Im J.-S."/>
            <person name="Choi J.-G."/>
            <person name="Park H.-J."/>
            <person name="Lee G.-B."/>
            <person name="Lee Y.-G."/>
            <person name="Hong S.-Y."/>
            <person name="Cho K."/>
            <person name="Sohn K.H."/>
        </authorList>
    </citation>
    <scope>NUCLEOTIDE SEQUENCE</scope>
    <source>
        <strain evidence="2">KR_2_A2</strain>
    </source>
</reference>
<evidence type="ECO:0000313" key="3">
    <source>
        <dbReference type="Proteomes" id="UP000704712"/>
    </source>
</evidence>
<sequence length="113" mass="12533">MGELLQQLAAGCRQRAKDVGVNTTRKEAEDQPKTGWQSNLRTQTCPCSYHPKYGNRVHRPFAMQVLHRDSSNDKEPLANHHAQKRKRATVDTAPTAAGRPSRAGHAPPPTEIT</sequence>
<feature type="region of interest" description="Disordered" evidence="1">
    <location>
        <begin position="65"/>
        <end position="113"/>
    </location>
</feature>
<dbReference type="EMBL" id="JAACNO010001196">
    <property type="protein sequence ID" value="KAF4142288.1"/>
    <property type="molecule type" value="Genomic_DNA"/>
</dbReference>
<accession>A0A8S9UVX3</accession>
<evidence type="ECO:0000313" key="2">
    <source>
        <dbReference type="EMBL" id="KAF4142288.1"/>
    </source>
</evidence>
<evidence type="ECO:0000256" key="1">
    <source>
        <dbReference type="SAM" id="MobiDB-lite"/>
    </source>
</evidence>